<dbReference type="PRINTS" id="PR00111">
    <property type="entry name" value="ABHYDROLASE"/>
</dbReference>
<protein>
    <submittedName>
        <fullName evidence="3">Alpha/beta hydrolase</fullName>
    </submittedName>
</protein>
<dbReference type="PANTHER" id="PTHR43798">
    <property type="entry name" value="MONOACYLGLYCEROL LIPASE"/>
    <property type="match status" value="1"/>
</dbReference>
<dbReference type="KEGG" id="sbat:G4Z16_17065"/>
<feature type="compositionally biased region" description="Basic and acidic residues" evidence="1">
    <location>
        <begin position="1"/>
        <end position="18"/>
    </location>
</feature>
<evidence type="ECO:0000256" key="1">
    <source>
        <dbReference type="SAM" id="MobiDB-lite"/>
    </source>
</evidence>
<dbReference type="RefSeq" id="WP_197351634.1">
    <property type="nucleotide sequence ID" value="NZ_CP048882.1"/>
</dbReference>
<dbReference type="InterPro" id="IPR000639">
    <property type="entry name" value="Epox_hydrolase-like"/>
</dbReference>
<evidence type="ECO:0000313" key="4">
    <source>
        <dbReference type="Proteomes" id="UP000595046"/>
    </source>
</evidence>
<feature type="domain" description="AB hydrolase-1" evidence="2">
    <location>
        <begin position="46"/>
        <end position="280"/>
    </location>
</feature>
<dbReference type="AlphaFoldDB" id="A0A7T1WT52"/>
<dbReference type="InterPro" id="IPR000073">
    <property type="entry name" value="AB_hydrolase_1"/>
</dbReference>
<dbReference type="Gene3D" id="3.40.50.1820">
    <property type="entry name" value="alpha/beta hydrolase"/>
    <property type="match status" value="1"/>
</dbReference>
<dbReference type="GO" id="GO:0016020">
    <property type="term" value="C:membrane"/>
    <property type="evidence" value="ECO:0007669"/>
    <property type="project" value="TreeGrafter"/>
</dbReference>
<dbReference type="Proteomes" id="UP000595046">
    <property type="component" value="Chromosome"/>
</dbReference>
<dbReference type="SUPFAM" id="SSF53474">
    <property type="entry name" value="alpha/beta-Hydrolases"/>
    <property type="match status" value="1"/>
</dbReference>
<evidence type="ECO:0000313" key="3">
    <source>
        <dbReference type="EMBL" id="QPP07827.1"/>
    </source>
</evidence>
<dbReference type="GO" id="GO:0016787">
    <property type="term" value="F:hydrolase activity"/>
    <property type="evidence" value="ECO:0007669"/>
    <property type="project" value="UniProtKB-KW"/>
</dbReference>
<dbReference type="EMBL" id="CP048882">
    <property type="protein sequence ID" value="QPP07827.1"/>
    <property type="molecule type" value="Genomic_DNA"/>
</dbReference>
<organism evidence="3 4">
    <name type="scientific">Streptomyces bathyalis</name>
    <dbReference type="NCBI Taxonomy" id="2710756"/>
    <lineage>
        <taxon>Bacteria</taxon>
        <taxon>Bacillati</taxon>
        <taxon>Actinomycetota</taxon>
        <taxon>Actinomycetes</taxon>
        <taxon>Kitasatosporales</taxon>
        <taxon>Streptomycetaceae</taxon>
        <taxon>Streptomyces</taxon>
    </lineage>
</organism>
<keyword evidence="4" id="KW-1185">Reference proteome</keyword>
<dbReference type="PANTHER" id="PTHR43798:SF24">
    <property type="entry name" value="CIS-3-ALKYL-4-ALKYLOXETAN-2-ONE DECARBOXYLASE"/>
    <property type="match status" value="1"/>
</dbReference>
<gene>
    <name evidence="3" type="ORF">G4Z16_17065</name>
</gene>
<evidence type="ECO:0000259" key="2">
    <source>
        <dbReference type="Pfam" id="PF00561"/>
    </source>
</evidence>
<name>A0A7T1WT52_9ACTN</name>
<sequence>MPAHAQHDSPHAPDHVRSDAYGGWQLPDRIRVEGGEVATGVFGHGPPVVLVHGTPAWSYLWRKVIPLLAEHCTVHVWDLLGFGDSRPDSGVCPSIARQAATLTQLLAHWGLTDPALVGHDIGGGIVLRAHLLHRTPARRLALLDAAVLGPWNTPFTEHQQRHAEAYRTMPHDAFTDLVTTRFQSATHHPMPPEVVAAYLRPWAGTAGQHRWLDQVESVSFEDTREVVAQLAEIAVPTLVLWGERDEWLSTATARRLARAIPGARLETLSAAGHFPAEDAPEETAHALLRLLR</sequence>
<dbReference type="InterPro" id="IPR050266">
    <property type="entry name" value="AB_hydrolase_sf"/>
</dbReference>
<dbReference type="PRINTS" id="PR00412">
    <property type="entry name" value="EPOXHYDRLASE"/>
</dbReference>
<dbReference type="InterPro" id="IPR029058">
    <property type="entry name" value="AB_hydrolase_fold"/>
</dbReference>
<proteinExistence type="predicted"/>
<reference evidence="4" key="1">
    <citation type="submission" date="2020-02" db="EMBL/GenBank/DDBJ databases">
        <title>Streptomyces sp. ASO4wet.</title>
        <authorList>
            <person name="Risdian C."/>
            <person name="Landwehr W."/>
            <person name="Schupp P."/>
            <person name="Wink J."/>
        </authorList>
    </citation>
    <scope>NUCLEOTIDE SEQUENCE [LARGE SCALE GENOMIC DNA]</scope>
    <source>
        <strain evidence="4">ASO4wet</strain>
    </source>
</reference>
<dbReference type="Pfam" id="PF00561">
    <property type="entry name" value="Abhydrolase_1"/>
    <property type="match status" value="1"/>
</dbReference>
<feature type="region of interest" description="Disordered" evidence="1">
    <location>
        <begin position="1"/>
        <end position="20"/>
    </location>
</feature>
<accession>A0A7T1WT52</accession>
<keyword evidence="3" id="KW-0378">Hydrolase</keyword>